<evidence type="ECO:0000313" key="3">
    <source>
        <dbReference type="EMBL" id="MBB6212064.1"/>
    </source>
</evidence>
<dbReference type="GO" id="GO:0016301">
    <property type="term" value="F:kinase activity"/>
    <property type="evidence" value="ECO:0007669"/>
    <property type="project" value="UniProtKB-KW"/>
</dbReference>
<comment type="caution">
    <text evidence="3">The sequence shown here is derived from an EMBL/GenBank/DDBJ whole genome shotgun (WGS) entry which is preliminary data.</text>
</comment>
<organism evidence="3 4">
    <name type="scientific">Novispirillum itersonii</name>
    <name type="common">Aquaspirillum itersonii</name>
    <dbReference type="NCBI Taxonomy" id="189"/>
    <lineage>
        <taxon>Bacteria</taxon>
        <taxon>Pseudomonadati</taxon>
        <taxon>Pseudomonadota</taxon>
        <taxon>Alphaproteobacteria</taxon>
        <taxon>Rhodospirillales</taxon>
        <taxon>Novispirillaceae</taxon>
        <taxon>Novispirillum</taxon>
    </lineage>
</organism>
<dbReference type="PANTHER" id="PTHR34383:SF3">
    <property type="entry name" value="POLYPHOSPHATE:AMP PHOSPHOTRANSFERASE"/>
    <property type="match status" value="1"/>
</dbReference>
<evidence type="ECO:0000259" key="2">
    <source>
        <dbReference type="Pfam" id="PF03976"/>
    </source>
</evidence>
<keyword evidence="3" id="KW-0418">Kinase</keyword>
<feature type="region of interest" description="Disordered" evidence="1">
    <location>
        <begin position="247"/>
        <end position="274"/>
    </location>
</feature>
<keyword evidence="3" id="KW-0808">Transferase</keyword>
<keyword evidence="4" id="KW-1185">Reference proteome</keyword>
<dbReference type="EMBL" id="JACIIX010000016">
    <property type="protein sequence ID" value="MBB6212064.1"/>
    <property type="molecule type" value="Genomic_DNA"/>
</dbReference>
<proteinExistence type="predicted"/>
<name>A0A7W9ZKU0_NOVIT</name>
<sequence length="536" mass="62296">MFRTAELGRKVSKEEFEAVAPQLRTELTQLQQRLRAAKFPVILVFAGVDGAGKGESINLLNEWMDPRWMETHAYGPPSDEERERPDSWRYWRDLPARGRIGLFLRSWYSTPVLDHANSRISDAELDERLSHITRFEKMLADDGALILKFWMHLGRDAQKKRLKKLEKDPTESWRVTKQDWKNWEMYDQFTTAAERTIQVTSAGHAPWTIIEGQDDRYRSLTLLVTLRDAITRHLEAMDLKRRVAETMRREEQRRLKDEAGEHKAEDHKAAGTEKTAHGVAGAGAVHGSSLVMATLPQQPTILNALDMTLDYSDEDYAERLKVARARLHNLSRLARDRGVSSALVFEGWDAAGKGGAIRRLTAGLDARDYKVIPIAAPTDEEKAQHYLWRFWRHISRAGRATIYDRSWYGRVLVERIEGYASTEEWMRAYGEINDFEEQLVDSGRVLCKFWLHITKEEQMARFEERQSIPWKAWKLTEEDWRNREKWDVYEQAVNDMIERTSTRKTPWTLVEANSKKHARVKVLETYCAALEARLGQ</sequence>
<feature type="domain" description="Polyphosphate kinase-2-related" evidence="2">
    <location>
        <begin position="11"/>
        <end position="232"/>
    </location>
</feature>
<dbReference type="InterPro" id="IPR027417">
    <property type="entry name" value="P-loop_NTPase"/>
</dbReference>
<feature type="domain" description="Polyphosphate kinase-2-related" evidence="2">
    <location>
        <begin position="312"/>
        <end position="532"/>
    </location>
</feature>
<dbReference type="Pfam" id="PF03976">
    <property type="entry name" value="PPK2"/>
    <property type="match status" value="2"/>
</dbReference>
<evidence type="ECO:0000256" key="1">
    <source>
        <dbReference type="SAM" id="MobiDB-lite"/>
    </source>
</evidence>
<dbReference type="AlphaFoldDB" id="A0A7W9ZKU0"/>
<accession>A0A7W9ZKU0</accession>
<evidence type="ECO:0000313" key="4">
    <source>
        <dbReference type="Proteomes" id="UP000544872"/>
    </source>
</evidence>
<dbReference type="InterPro" id="IPR022488">
    <property type="entry name" value="PPK2-related"/>
</dbReference>
<dbReference type="SUPFAM" id="SSF52540">
    <property type="entry name" value="P-loop containing nucleoside triphosphate hydrolases"/>
    <property type="match status" value="2"/>
</dbReference>
<dbReference type="Proteomes" id="UP000544872">
    <property type="component" value="Unassembled WGS sequence"/>
</dbReference>
<dbReference type="PANTHER" id="PTHR34383">
    <property type="entry name" value="POLYPHOSPHATE:AMP PHOSPHOTRANSFERASE-RELATED"/>
    <property type="match status" value="1"/>
</dbReference>
<gene>
    <name evidence="3" type="ORF">FHS48_003511</name>
</gene>
<dbReference type="RefSeq" id="WP_184265385.1">
    <property type="nucleotide sequence ID" value="NZ_JACIIX010000016.1"/>
</dbReference>
<dbReference type="Gene3D" id="3.40.50.300">
    <property type="entry name" value="P-loop containing nucleotide triphosphate hydrolases"/>
    <property type="match status" value="2"/>
</dbReference>
<reference evidence="3 4" key="1">
    <citation type="submission" date="2020-08" db="EMBL/GenBank/DDBJ databases">
        <title>Genomic Encyclopedia of Type Strains, Phase IV (KMG-IV): sequencing the most valuable type-strain genomes for metagenomic binning, comparative biology and taxonomic classification.</title>
        <authorList>
            <person name="Goeker M."/>
        </authorList>
    </citation>
    <scope>NUCLEOTIDE SEQUENCE [LARGE SCALE GENOMIC DNA]</scope>
    <source>
        <strain evidence="3 4">DSM 11590</strain>
    </source>
</reference>
<protein>
    <submittedName>
        <fullName evidence="3">Polyphosphate kinase 2 (PPK2 family)</fullName>
    </submittedName>
</protein>